<protein>
    <submittedName>
        <fullName evidence="6">Biotin transport system permease protein</fullName>
    </submittedName>
</protein>
<dbReference type="GO" id="GO:0005886">
    <property type="term" value="C:plasma membrane"/>
    <property type="evidence" value="ECO:0007669"/>
    <property type="project" value="UniProtKB-ARBA"/>
</dbReference>
<evidence type="ECO:0000256" key="1">
    <source>
        <dbReference type="ARBA" id="ARBA00004141"/>
    </source>
</evidence>
<keyword evidence="7" id="KW-1185">Reference proteome</keyword>
<dbReference type="RefSeq" id="WP_185076219.1">
    <property type="nucleotide sequence ID" value="NZ_JACHMB010000001.1"/>
</dbReference>
<comment type="subcellular location">
    <subcellularLocation>
        <location evidence="1">Membrane</location>
        <topology evidence="1">Multi-pass membrane protein</topology>
    </subcellularLocation>
</comment>
<feature type="transmembrane region" description="Helical" evidence="5">
    <location>
        <begin position="89"/>
        <end position="109"/>
    </location>
</feature>
<evidence type="ECO:0000313" key="6">
    <source>
        <dbReference type="EMBL" id="MBB5783245.1"/>
    </source>
</evidence>
<sequence>MNTFGVYVPGDSLLHRLPAGAKLLALLVVISATLFVRDPVAALTCAALVCLAYPVSRVGIGHLGTTVVGLLPFLVVILAFQTFTAGWRTAVVLSAQLFTAVVLAGLVTLTTRVADMLELFERLARPLRAFGVRPERVALVLALTIRSVPMALTAWRQAREAYVARGLSRRQHHMVVPVIVSLIRSAEAVGEAISARGLD</sequence>
<evidence type="ECO:0000256" key="4">
    <source>
        <dbReference type="ARBA" id="ARBA00023136"/>
    </source>
</evidence>
<proteinExistence type="predicted"/>
<evidence type="ECO:0000313" key="7">
    <source>
        <dbReference type="Proteomes" id="UP000579153"/>
    </source>
</evidence>
<evidence type="ECO:0000256" key="5">
    <source>
        <dbReference type="SAM" id="Phobius"/>
    </source>
</evidence>
<dbReference type="Proteomes" id="UP000579153">
    <property type="component" value="Unassembled WGS sequence"/>
</dbReference>
<comment type="caution">
    <text evidence="6">The sequence shown here is derived from an EMBL/GenBank/DDBJ whole genome shotgun (WGS) entry which is preliminary data.</text>
</comment>
<dbReference type="InterPro" id="IPR003339">
    <property type="entry name" value="ABC/ECF_trnsptr_transmembrane"/>
</dbReference>
<dbReference type="PANTHER" id="PTHR33514">
    <property type="entry name" value="PROTEIN ABCI12, CHLOROPLASTIC"/>
    <property type="match status" value="1"/>
</dbReference>
<keyword evidence="3 5" id="KW-1133">Transmembrane helix</keyword>
<gene>
    <name evidence="6" type="ORF">HD596_010001</name>
</gene>
<name>A0A7W9GG74_9ACTN</name>
<reference evidence="6 7" key="1">
    <citation type="submission" date="2020-08" db="EMBL/GenBank/DDBJ databases">
        <title>Sequencing the genomes of 1000 actinobacteria strains.</title>
        <authorList>
            <person name="Klenk H.-P."/>
        </authorList>
    </citation>
    <scope>NUCLEOTIDE SEQUENCE [LARGE SCALE GENOMIC DNA]</scope>
    <source>
        <strain evidence="6 7">DSM 45507</strain>
    </source>
</reference>
<evidence type="ECO:0000256" key="3">
    <source>
        <dbReference type="ARBA" id="ARBA00022989"/>
    </source>
</evidence>
<dbReference type="AlphaFoldDB" id="A0A7W9GG74"/>
<dbReference type="CDD" id="cd16914">
    <property type="entry name" value="EcfT"/>
    <property type="match status" value="1"/>
</dbReference>
<feature type="transmembrane region" description="Helical" evidence="5">
    <location>
        <begin position="23"/>
        <end position="51"/>
    </location>
</feature>
<keyword evidence="4 5" id="KW-0472">Membrane</keyword>
<dbReference type="PANTHER" id="PTHR33514:SF13">
    <property type="entry name" value="PROTEIN ABCI12, CHLOROPLASTIC"/>
    <property type="match status" value="1"/>
</dbReference>
<dbReference type="Pfam" id="PF02361">
    <property type="entry name" value="CbiQ"/>
    <property type="match status" value="1"/>
</dbReference>
<feature type="transmembrane region" description="Helical" evidence="5">
    <location>
        <begin position="63"/>
        <end position="83"/>
    </location>
</feature>
<keyword evidence="2 5" id="KW-0812">Transmembrane</keyword>
<organism evidence="6 7">
    <name type="scientific">Nonomuraea jabiensis</name>
    <dbReference type="NCBI Taxonomy" id="882448"/>
    <lineage>
        <taxon>Bacteria</taxon>
        <taxon>Bacillati</taxon>
        <taxon>Actinomycetota</taxon>
        <taxon>Actinomycetes</taxon>
        <taxon>Streptosporangiales</taxon>
        <taxon>Streptosporangiaceae</taxon>
        <taxon>Nonomuraea</taxon>
    </lineage>
</organism>
<accession>A0A7W9GG74</accession>
<dbReference type="EMBL" id="JACHMB010000001">
    <property type="protein sequence ID" value="MBB5783245.1"/>
    <property type="molecule type" value="Genomic_DNA"/>
</dbReference>
<evidence type="ECO:0000256" key="2">
    <source>
        <dbReference type="ARBA" id="ARBA00022692"/>
    </source>
</evidence>